<gene>
    <name evidence="3" type="ORF">B9Z65_3746</name>
</gene>
<dbReference type="GO" id="GO:0005771">
    <property type="term" value="C:multivesicular body"/>
    <property type="evidence" value="ECO:0007669"/>
    <property type="project" value="TreeGrafter"/>
</dbReference>
<dbReference type="STRING" id="40998.A0A2P8AG38"/>
<dbReference type="PANTHER" id="PTHR22761:SF18">
    <property type="entry name" value="SORTING PROTEIN SNF7 FAMILY PROTEIN, PUTATIVE (AFU_ORTHOLOGUE AFUA_2G16692)-RELATED"/>
    <property type="match status" value="1"/>
</dbReference>
<feature type="region of interest" description="Disordered" evidence="2">
    <location>
        <begin position="403"/>
        <end position="473"/>
    </location>
</feature>
<feature type="compositionally biased region" description="Basic and acidic residues" evidence="2">
    <location>
        <begin position="403"/>
        <end position="445"/>
    </location>
</feature>
<dbReference type="GO" id="GO:0006900">
    <property type="term" value="P:vesicle budding from membrane"/>
    <property type="evidence" value="ECO:0007669"/>
    <property type="project" value="TreeGrafter"/>
</dbReference>
<dbReference type="Gene3D" id="6.10.140.1230">
    <property type="match status" value="1"/>
</dbReference>
<evidence type="ECO:0000313" key="4">
    <source>
        <dbReference type="Proteomes" id="UP000243723"/>
    </source>
</evidence>
<name>A0A2P8AG38_9PEZI</name>
<dbReference type="OrthoDB" id="10250120at2759"/>
<dbReference type="EMBL" id="NHZQ01000010">
    <property type="protein sequence ID" value="PSK59422.1"/>
    <property type="molecule type" value="Genomic_DNA"/>
</dbReference>
<dbReference type="GO" id="GO:0032511">
    <property type="term" value="P:late endosome to vacuole transport via multivesicular body sorting pathway"/>
    <property type="evidence" value="ECO:0007669"/>
    <property type="project" value="TreeGrafter"/>
</dbReference>
<proteinExistence type="predicted"/>
<organism evidence="3 4">
    <name type="scientific">Elsinoe australis</name>
    <dbReference type="NCBI Taxonomy" id="40998"/>
    <lineage>
        <taxon>Eukaryota</taxon>
        <taxon>Fungi</taxon>
        <taxon>Dikarya</taxon>
        <taxon>Ascomycota</taxon>
        <taxon>Pezizomycotina</taxon>
        <taxon>Dothideomycetes</taxon>
        <taxon>Dothideomycetidae</taxon>
        <taxon>Myriangiales</taxon>
        <taxon>Elsinoaceae</taxon>
        <taxon>Elsinoe</taxon>
    </lineage>
</organism>
<evidence type="ECO:0000256" key="2">
    <source>
        <dbReference type="SAM" id="MobiDB-lite"/>
    </source>
</evidence>
<protein>
    <recommendedName>
        <fullName evidence="5">Snf7-like protein</fullName>
    </recommendedName>
</protein>
<feature type="coiled-coil region" evidence="1">
    <location>
        <begin position="256"/>
        <end position="297"/>
    </location>
</feature>
<accession>A0A2P8AG38</accession>
<dbReference type="PANTHER" id="PTHR22761">
    <property type="entry name" value="CHARGED MULTIVESICULAR BODY PROTEIN"/>
    <property type="match status" value="1"/>
</dbReference>
<dbReference type="GO" id="GO:0000815">
    <property type="term" value="C:ESCRT III complex"/>
    <property type="evidence" value="ECO:0007669"/>
    <property type="project" value="TreeGrafter"/>
</dbReference>
<dbReference type="InterPro" id="IPR005024">
    <property type="entry name" value="Snf7_fam"/>
</dbReference>
<evidence type="ECO:0008006" key="5">
    <source>
        <dbReference type="Google" id="ProtNLM"/>
    </source>
</evidence>
<dbReference type="AlphaFoldDB" id="A0A2P8AG38"/>
<keyword evidence="1" id="KW-0175">Coiled coil</keyword>
<dbReference type="GO" id="GO:0009898">
    <property type="term" value="C:cytoplasmic side of plasma membrane"/>
    <property type="evidence" value="ECO:0007669"/>
    <property type="project" value="TreeGrafter"/>
</dbReference>
<evidence type="ECO:0000256" key="1">
    <source>
        <dbReference type="SAM" id="Coils"/>
    </source>
</evidence>
<sequence length="473" mass="52396">MSNNNNTNNLLAFLQTHESAFRSPARLSSLYSSFHNQRTLNPDGYTANTTAWLSALTLLSRHGLLPSTSSPPSSLLLSSSPALPLALSSPQNGQPLSLPAVLHDAVQSGALIPLDDFLGRENSIYENKWRVPSPLQVVKWGLAQMGIGGGVPDRLVKGEFVVRSSVEVVAGEVVRELGGVGASVTERVMPRGEFEGRFREVLRQKEGGAELSKQDMRVVLRFLSRDRAVLSFSEKAIKVAVPGQRVEEVTREDESIANIRGLITDLRRQVEQLTDRVGELETEARKAVKEKQNIKAKRALRAKKASEGMLEERSKMLETLEKTWRSIEVASDNVAIVEAMKEGRDVLAGLNQKVGGAEGVEDVMDGLREQMDVVEDVTGVINEGSAQGIDEGEVEDELKALEKEEHDKVEAQERAQRESIEARERAERERMEKEEQEALQKRLEGIDVPMSEPSKAEEHEDEDKFEEANEMAQ</sequence>
<comment type="caution">
    <text evidence="3">The sequence shown here is derived from an EMBL/GenBank/DDBJ whole genome shotgun (WGS) entry which is preliminary data.</text>
</comment>
<feature type="compositionally biased region" description="Acidic residues" evidence="2">
    <location>
        <begin position="459"/>
        <end position="473"/>
    </location>
</feature>
<dbReference type="Pfam" id="PF03357">
    <property type="entry name" value="Snf7"/>
    <property type="match status" value="1"/>
</dbReference>
<dbReference type="Proteomes" id="UP000243723">
    <property type="component" value="Unassembled WGS sequence"/>
</dbReference>
<reference evidence="3 4" key="1">
    <citation type="submission" date="2017-05" db="EMBL/GenBank/DDBJ databases">
        <title>Draft genome sequence of Elsinoe australis.</title>
        <authorList>
            <person name="Cheng Q."/>
        </authorList>
    </citation>
    <scope>NUCLEOTIDE SEQUENCE [LARGE SCALE GENOMIC DNA]</scope>
    <source>
        <strain evidence="3 4">NL1</strain>
    </source>
</reference>
<keyword evidence="4" id="KW-1185">Reference proteome</keyword>
<evidence type="ECO:0000313" key="3">
    <source>
        <dbReference type="EMBL" id="PSK59422.1"/>
    </source>
</evidence>